<keyword evidence="10" id="KW-0413">Isomerase</keyword>
<keyword evidence="2 15" id="KW-0547">Nucleotide-binding</keyword>
<keyword evidence="4 15" id="KW-0378">Hydrolase</keyword>
<evidence type="ECO:0000256" key="5">
    <source>
        <dbReference type="ARBA" id="ARBA00022806"/>
    </source>
</evidence>
<dbReference type="OrthoDB" id="5905204at2"/>
<evidence type="ECO:0000256" key="13">
    <source>
        <dbReference type="ARBA" id="ARBA00034923"/>
    </source>
</evidence>
<dbReference type="Pfam" id="PF00580">
    <property type="entry name" value="UvrD-helicase"/>
    <property type="match status" value="1"/>
</dbReference>
<dbReference type="RefSeq" id="WP_089516564.1">
    <property type="nucleotide sequence ID" value="NZ_NJGG01000003.1"/>
</dbReference>
<dbReference type="InterPro" id="IPR027417">
    <property type="entry name" value="P-loop_NTPase"/>
</dbReference>
<feature type="region of interest" description="Disordered" evidence="16">
    <location>
        <begin position="769"/>
        <end position="794"/>
    </location>
</feature>
<evidence type="ECO:0000256" key="6">
    <source>
        <dbReference type="ARBA" id="ARBA00022839"/>
    </source>
</evidence>
<feature type="binding site" evidence="15">
    <location>
        <begin position="20"/>
        <end position="27"/>
    </location>
    <ligand>
        <name>ATP</name>
        <dbReference type="ChEBI" id="CHEBI:30616"/>
    </ligand>
</feature>
<comment type="catalytic activity">
    <reaction evidence="14">
        <text>ATP + H2O = ADP + phosphate + H(+)</text>
        <dbReference type="Rhea" id="RHEA:13065"/>
        <dbReference type="ChEBI" id="CHEBI:15377"/>
        <dbReference type="ChEBI" id="CHEBI:15378"/>
        <dbReference type="ChEBI" id="CHEBI:30616"/>
        <dbReference type="ChEBI" id="CHEBI:43474"/>
        <dbReference type="ChEBI" id="CHEBI:456216"/>
        <dbReference type="EC" id="5.6.2.4"/>
    </reaction>
</comment>
<evidence type="ECO:0000256" key="10">
    <source>
        <dbReference type="ARBA" id="ARBA00023235"/>
    </source>
</evidence>
<dbReference type="Gene3D" id="3.90.320.10">
    <property type="match status" value="1"/>
</dbReference>
<dbReference type="Gene3D" id="1.10.486.10">
    <property type="entry name" value="PCRA, domain 4"/>
    <property type="match status" value="1"/>
</dbReference>
<dbReference type="InterPro" id="IPR000212">
    <property type="entry name" value="DNA_helicase_UvrD/REP"/>
</dbReference>
<dbReference type="GO" id="GO:0016887">
    <property type="term" value="F:ATP hydrolysis activity"/>
    <property type="evidence" value="ECO:0007669"/>
    <property type="project" value="RHEA"/>
</dbReference>
<evidence type="ECO:0000256" key="15">
    <source>
        <dbReference type="PROSITE-ProRule" id="PRU00560"/>
    </source>
</evidence>
<sequence length="1131" mass="127190">MIDQLILDSCDPDQSVVVEACAGSGKTWLLVSRIIRLLLAGAKPSEILAITFTRKAAQEMRGRLDQVLLQFANCSEEDLIDELIARGLSPEKARLALPKARSLFEDVLSDPRPLNVETFHGWFSSLLRGSPLGSGVPQGLKLRDDFKRLQDECLEDWWTNLPSSSNTAVRAAYELLVKELKANNANDLLIGSKGFLTVKAEWWSYLERCKKQGTNPMQAISDRSDWLAIQDPLKVMLDDSQALMNLMSLVNHLKNGGSNDQKYAIAIDDALKKQAHGFSAEDVAAALRPAFLTADYAPLSRLLASDAVKKSLKQLTDAQNIEQQINNTRQTWAQALYDHYCWEADHRAHRIHQAWIKIGVDMLKHYQAKKEVMRAQDFSDLEAYTAKLMLSSDVANYLQARLDAKYKHLLVDEFQDTNPLQWQILLSWLNAYGEEESRPSVFLVGDPKQSIYRFRRADVRLFGEAKNYLNKQFKAKVHSFNKTRRNSPAVIKAVNAVFALPDVPKNYPFQSQERNPSAKNSYGPGEVWRLPLIGSPEIKQEHSRNALEHPFIDVTKQTKVQQSFEEALQVAQLIHKIKQEKNAGWGDFLILLRSRTHLAQIEKAFRVTGIPCDSPRQGGLLKTLEAEDMVALLSVLITPSDDLSLAQVLRSPIYGMSDSDLLVLMVAKQSQEIHSLWQLISSPEHPHHHIYSDIAAWAELAKKLPVHDLLDHIYSQGQIRLKYARSAPILQRDQVLSNLDAFLSLALNLDGGRYPSLSRFINELKKIKRGAEEESPDEGESSGEDDIDEGSETSEKRVRILTIHAAKGLESRFVFLMNTNTNKSARDNVGVLMSWLPGNDAPDHISPTFSAKPKDPARETLREQEEQISQIENWNLLYVALTRAKEAVYISGSANKGDSKSETAIAKNSWYDRLARADVELLTEASELPVKVVDQNLIYAKTDIEPSFADFNVLWRGKPNTNIRFDEELVSIEQQGMIDLGVAFHAVMEHVMRAGIRDSSAMPSAEEMVAWLNLSPEVAADARHCALNVLNSVKTKHFFFDSAIQASWEELDVADSNGRLLRIDRLIELPSELIILDYKLSIPEPTSELFAKYDAQMSTYRECVAQLRPDKPVKSYLLGANGDVLELGATQ</sequence>
<gene>
    <name evidence="19" type="ORF">AOC33_08395</name>
</gene>
<evidence type="ECO:0000313" key="19">
    <source>
        <dbReference type="EMBL" id="OXL14521.1"/>
    </source>
</evidence>
<evidence type="ECO:0000259" key="18">
    <source>
        <dbReference type="PROSITE" id="PS51217"/>
    </source>
</evidence>
<dbReference type="AlphaFoldDB" id="A0A229FR72"/>
<feature type="domain" description="UvrD-like helicase ATP-binding" evidence="17">
    <location>
        <begin position="1"/>
        <end position="487"/>
    </location>
</feature>
<protein>
    <recommendedName>
        <fullName evidence="12">DNA 3'-5' helicase</fullName>
        <ecNumber evidence="12">5.6.2.4</ecNumber>
    </recommendedName>
    <alternativeName>
        <fullName evidence="13">DNA 3'-5' helicase II</fullName>
    </alternativeName>
</protein>
<dbReference type="Proteomes" id="UP000215188">
    <property type="component" value="Unassembled WGS sequence"/>
</dbReference>
<keyword evidence="7 15" id="KW-0067">ATP-binding</keyword>
<organism evidence="19 20">
    <name type="scientific">Polynucleobacter cosmopolitanus</name>
    <dbReference type="NCBI Taxonomy" id="351345"/>
    <lineage>
        <taxon>Bacteria</taxon>
        <taxon>Pseudomonadati</taxon>
        <taxon>Pseudomonadota</taxon>
        <taxon>Betaproteobacteria</taxon>
        <taxon>Burkholderiales</taxon>
        <taxon>Burkholderiaceae</taxon>
        <taxon>Polynucleobacter</taxon>
    </lineage>
</organism>
<evidence type="ECO:0000256" key="8">
    <source>
        <dbReference type="ARBA" id="ARBA00023125"/>
    </source>
</evidence>
<dbReference type="GO" id="GO:0005524">
    <property type="term" value="F:ATP binding"/>
    <property type="evidence" value="ECO:0007669"/>
    <property type="project" value="UniProtKB-UniRule"/>
</dbReference>
<keyword evidence="8" id="KW-0238">DNA-binding</keyword>
<dbReference type="EC" id="5.6.2.4" evidence="12"/>
<keyword evidence="1" id="KW-0540">Nuclease</keyword>
<dbReference type="PANTHER" id="PTHR11070">
    <property type="entry name" value="UVRD / RECB / PCRA DNA HELICASE FAMILY MEMBER"/>
    <property type="match status" value="1"/>
</dbReference>
<keyword evidence="20" id="KW-1185">Reference proteome</keyword>
<evidence type="ECO:0000256" key="1">
    <source>
        <dbReference type="ARBA" id="ARBA00022722"/>
    </source>
</evidence>
<evidence type="ECO:0000256" key="3">
    <source>
        <dbReference type="ARBA" id="ARBA00022763"/>
    </source>
</evidence>
<dbReference type="EMBL" id="NJGG01000003">
    <property type="protein sequence ID" value="OXL14521.1"/>
    <property type="molecule type" value="Genomic_DNA"/>
</dbReference>
<comment type="caution">
    <text evidence="19">The sequence shown here is derived from an EMBL/GenBank/DDBJ whole genome shotgun (WGS) entry which is preliminary data.</text>
</comment>
<feature type="domain" description="UvrD-like helicase C-terminal" evidence="18">
    <location>
        <begin position="507"/>
        <end position="808"/>
    </location>
</feature>
<dbReference type="PANTHER" id="PTHR11070:SF2">
    <property type="entry name" value="ATP-DEPENDENT DNA HELICASE SRS2"/>
    <property type="match status" value="1"/>
</dbReference>
<dbReference type="PROSITE" id="PS51198">
    <property type="entry name" value="UVRD_HELICASE_ATP_BIND"/>
    <property type="match status" value="1"/>
</dbReference>
<keyword evidence="5 15" id="KW-0347">Helicase</keyword>
<reference evidence="19 20" key="1">
    <citation type="submission" date="2017-06" db="EMBL/GenBank/DDBJ databases">
        <title>Reclassification of a Polynucleobacter cosmopolitanus strain isolated from tropical Lake Victoria as Polynucleobacter victoriensis comb. nov.</title>
        <authorList>
            <person name="Hahn M.W."/>
        </authorList>
    </citation>
    <scope>NUCLEOTIDE SEQUENCE [LARGE SCALE GENOMIC DNA]</scope>
    <source>
        <strain evidence="19 20">MWH-MoIso2</strain>
    </source>
</reference>
<dbReference type="GO" id="GO:0043138">
    <property type="term" value="F:3'-5' DNA helicase activity"/>
    <property type="evidence" value="ECO:0007669"/>
    <property type="project" value="UniProtKB-EC"/>
</dbReference>
<evidence type="ECO:0000259" key="17">
    <source>
        <dbReference type="PROSITE" id="PS51198"/>
    </source>
</evidence>
<dbReference type="InterPro" id="IPR014016">
    <property type="entry name" value="UvrD-like_ATP-bd"/>
</dbReference>
<dbReference type="InterPro" id="IPR011604">
    <property type="entry name" value="PDDEXK-like_dom_sf"/>
</dbReference>
<dbReference type="GO" id="GO:0000725">
    <property type="term" value="P:recombinational repair"/>
    <property type="evidence" value="ECO:0007669"/>
    <property type="project" value="TreeGrafter"/>
</dbReference>
<evidence type="ECO:0000256" key="4">
    <source>
        <dbReference type="ARBA" id="ARBA00022801"/>
    </source>
</evidence>
<keyword evidence="6" id="KW-0269">Exonuclease</keyword>
<evidence type="ECO:0000256" key="2">
    <source>
        <dbReference type="ARBA" id="ARBA00022741"/>
    </source>
</evidence>
<keyword evidence="3" id="KW-0227">DNA damage</keyword>
<evidence type="ECO:0000313" key="20">
    <source>
        <dbReference type="Proteomes" id="UP000215188"/>
    </source>
</evidence>
<dbReference type="PROSITE" id="PS51217">
    <property type="entry name" value="UVRD_HELICASE_CTER"/>
    <property type="match status" value="1"/>
</dbReference>
<dbReference type="GO" id="GO:0005829">
    <property type="term" value="C:cytosol"/>
    <property type="evidence" value="ECO:0007669"/>
    <property type="project" value="TreeGrafter"/>
</dbReference>
<dbReference type="Gene3D" id="3.40.50.300">
    <property type="entry name" value="P-loop containing nucleotide triphosphate hydrolases"/>
    <property type="match status" value="4"/>
</dbReference>
<accession>A0A229FR72</accession>
<proteinExistence type="predicted"/>
<evidence type="ECO:0000256" key="16">
    <source>
        <dbReference type="SAM" id="MobiDB-lite"/>
    </source>
</evidence>
<comment type="catalytic activity">
    <reaction evidence="11">
        <text>Couples ATP hydrolysis with the unwinding of duplex DNA by translocating in the 3'-5' direction.</text>
        <dbReference type="EC" id="5.6.2.4"/>
    </reaction>
</comment>
<dbReference type="Pfam" id="PF13361">
    <property type="entry name" value="UvrD_C"/>
    <property type="match status" value="1"/>
</dbReference>
<evidence type="ECO:0000256" key="7">
    <source>
        <dbReference type="ARBA" id="ARBA00022840"/>
    </source>
</evidence>
<evidence type="ECO:0000256" key="9">
    <source>
        <dbReference type="ARBA" id="ARBA00023204"/>
    </source>
</evidence>
<dbReference type="InterPro" id="IPR014017">
    <property type="entry name" value="DNA_helicase_UvrD-like_C"/>
</dbReference>
<dbReference type="Pfam" id="PF12705">
    <property type="entry name" value="PDDEXK_1"/>
    <property type="match status" value="1"/>
</dbReference>
<evidence type="ECO:0000256" key="12">
    <source>
        <dbReference type="ARBA" id="ARBA00034808"/>
    </source>
</evidence>
<evidence type="ECO:0000256" key="14">
    <source>
        <dbReference type="ARBA" id="ARBA00048988"/>
    </source>
</evidence>
<evidence type="ECO:0000256" key="11">
    <source>
        <dbReference type="ARBA" id="ARBA00034617"/>
    </source>
</evidence>
<dbReference type="GO" id="GO:0003677">
    <property type="term" value="F:DNA binding"/>
    <property type="evidence" value="ECO:0007669"/>
    <property type="project" value="UniProtKB-KW"/>
</dbReference>
<dbReference type="GO" id="GO:0004527">
    <property type="term" value="F:exonuclease activity"/>
    <property type="evidence" value="ECO:0007669"/>
    <property type="project" value="UniProtKB-KW"/>
</dbReference>
<name>A0A229FR72_9BURK</name>
<keyword evidence="9" id="KW-0234">DNA repair</keyword>
<feature type="compositionally biased region" description="Acidic residues" evidence="16">
    <location>
        <begin position="773"/>
        <end position="792"/>
    </location>
</feature>
<dbReference type="InterPro" id="IPR038726">
    <property type="entry name" value="PDDEXK_AddAB-type"/>
</dbReference>
<dbReference type="SUPFAM" id="SSF52540">
    <property type="entry name" value="P-loop containing nucleoside triphosphate hydrolases"/>
    <property type="match status" value="1"/>
</dbReference>